<evidence type="ECO:0000256" key="3">
    <source>
        <dbReference type="ARBA" id="ARBA00022448"/>
    </source>
</evidence>
<feature type="transmembrane region" description="Helical" evidence="8">
    <location>
        <begin position="296"/>
        <end position="315"/>
    </location>
</feature>
<reference evidence="9" key="1">
    <citation type="journal article" date="2021" name="mSystems">
        <title>Bacteria and Archaea Synergistically Convert Glycine Betaine to Biogenic Methane in the Formosa Cold Seep of the South China Sea.</title>
        <authorList>
            <person name="Li L."/>
            <person name="Zhang W."/>
            <person name="Zhang S."/>
            <person name="Song L."/>
            <person name="Sun Q."/>
            <person name="Zhang H."/>
            <person name="Xiang H."/>
            <person name="Dong X."/>
        </authorList>
    </citation>
    <scope>NUCLEOTIDE SEQUENCE</scope>
    <source>
        <strain evidence="9">ZWT</strain>
    </source>
</reference>
<keyword evidence="6 8" id="KW-1133">Transmembrane helix</keyword>
<evidence type="ECO:0000313" key="9">
    <source>
        <dbReference type="EMBL" id="MCM1990129.1"/>
    </source>
</evidence>
<name>A0A9J6P241_9CLOT</name>
<keyword evidence="7 8" id="KW-0472">Membrane</keyword>
<gene>
    <name evidence="9" type="ORF">KDK92_10330</name>
</gene>
<dbReference type="GO" id="GO:0005886">
    <property type="term" value="C:plasma membrane"/>
    <property type="evidence" value="ECO:0007669"/>
    <property type="project" value="UniProtKB-SubCell"/>
</dbReference>
<feature type="transmembrane region" description="Helical" evidence="8">
    <location>
        <begin position="327"/>
        <end position="356"/>
    </location>
</feature>
<dbReference type="PANTHER" id="PTHR21716">
    <property type="entry name" value="TRANSMEMBRANE PROTEIN"/>
    <property type="match status" value="1"/>
</dbReference>
<dbReference type="InterPro" id="IPR002549">
    <property type="entry name" value="AI-2E-like"/>
</dbReference>
<feature type="transmembrane region" description="Helical" evidence="8">
    <location>
        <begin position="32"/>
        <end position="60"/>
    </location>
</feature>
<reference evidence="9" key="2">
    <citation type="submission" date="2021-04" db="EMBL/GenBank/DDBJ databases">
        <authorList>
            <person name="Dong X."/>
        </authorList>
    </citation>
    <scope>NUCLEOTIDE SEQUENCE</scope>
    <source>
        <strain evidence="9">ZWT</strain>
    </source>
</reference>
<comment type="subcellular location">
    <subcellularLocation>
        <location evidence="1">Cell membrane</location>
        <topology evidence="1">Multi-pass membrane protein</topology>
    </subcellularLocation>
</comment>
<evidence type="ECO:0000256" key="6">
    <source>
        <dbReference type="ARBA" id="ARBA00022989"/>
    </source>
</evidence>
<evidence type="ECO:0000256" key="5">
    <source>
        <dbReference type="ARBA" id="ARBA00022692"/>
    </source>
</evidence>
<evidence type="ECO:0000256" key="7">
    <source>
        <dbReference type="ARBA" id="ARBA00023136"/>
    </source>
</evidence>
<evidence type="ECO:0000256" key="4">
    <source>
        <dbReference type="ARBA" id="ARBA00022475"/>
    </source>
</evidence>
<evidence type="ECO:0000256" key="1">
    <source>
        <dbReference type="ARBA" id="ARBA00004651"/>
    </source>
</evidence>
<evidence type="ECO:0000313" key="10">
    <source>
        <dbReference type="Proteomes" id="UP001056429"/>
    </source>
</evidence>
<dbReference type="AlphaFoldDB" id="A0A9J6P241"/>
<feature type="transmembrane region" description="Helical" evidence="8">
    <location>
        <begin position="270"/>
        <end position="289"/>
    </location>
</feature>
<evidence type="ECO:0000256" key="8">
    <source>
        <dbReference type="SAM" id="Phobius"/>
    </source>
</evidence>
<comment type="similarity">
    <text evidence="2">Belongs to the autoinducer-2 exporter (AI-2E) (TC 2.A.86) family.</text>
</comment>
<dbReference type="Proteomes" id="UP001056429">
    <property type="component" value="Unassembled WGS sequence"/>
</dbReference>
<organism evidence="9 10">
    <name type="scientific">Oceanirhabdus seepicola</name>
    <dbReference type="NCBI Taxonomy" id="2828781"/>
    <lineage>
        <taxon>Bacteria</taxon>
        <taxon>Bacillati</taxon>
        <taxon>Bacillota</taxon>
        <taxon>Clostridia</taxon>
        <taxon>Eubacteriales</taxon>
        <taxon>Clostridiaceae</taxon>
        <taxon>Oceanirhabdus</taxon>
    </lineage>
</organism>
<accession>A0A9J6P241</accession>
<keyword evidence="5 8" id="KW-0812">Transmembrane</keyword>
<dbReference type="GO" id="GO:0055085">
    <property type="term" value="P:transmembrane transport"/>
    <property type="evidence" value="ECO:0007669"/>
    <property type="project" value="TreeGrafter"/>
</dbReference>
<comment type="caution">
    <text evidence="9">The sequence shown here is derived from an EMBL/GenBank/DDBJ whole genome shotgun (WGS) entry which is preliminary data.</text>
</comment>
<proteinExistence type="inferred from homology"/>
<dbReference type="PANTHER" id="PTHR21716:SF53">
    <property type="entry name" value="PERMEASE PERM-RELATED"/>
    <property type="match status" value="1"/>
</dbReference>
<sequence length="381" mass="42311">MFNKKRIPYIEFLPLIIISLILYKVIDNFEGIAGAITSFLPSLSTIIWGLAIAYLMNFPLCFIEKKIKVPRVFSLIIVYAILLGTIAALFTSLIPEISRSISELIKSFPSEKEISDIIKSLQDSFGNIEFVQEFDISSNVTKILSTFSSALSESFTSILSGLNVTVTTVMSITTSLVKFIFGLIISMYILKDKEKLCKYTNRIFKSLLSQKRFNGLLFNIKEIHEVFSKYIVGKSLDSFIIAVLCFIGLSLMKIPYALLISFIVGITNMIPYFGPFIGMIPSALIALLASGQWEKGLGVLIFIIVLQQLDGWLIGPKILGDSVGLNPLVVIIAIIIGGATFGLIGMFVSVPIAAILRSNFERFLEWHLKKSELSLDNDIES</sequence>
<evidence type="ECO:0000256" key="2">
    <source>
        <dbReference type="ARBA" id="ARBA00009773"/>
    </source>
</evidence>
<keyword evidence="10" id="KW-1185">Reference proteome</keyword>
<keyword evidence="3" id="KW-0813">Transport</keyword>
<feature type="transmembrane region" description="Helical" evidence="8">
    <location>
        <begin position="7"/>
        <end position="26"/>
    </location>
</feature>
<feature type="transmembrane region" description="Helical" evidence="8">
    <location>
        <begin position="72"/>
        <end position="94"/>
    </location>
</feature>
<dbReference type="EMBL" id="JAGSOJ010000002">
    <property type="protein sequence ID" value="MCM1990129.1"/>
    <property type="molecule type" value="Genomic_DNA"/>
</dbReference>
<feature type="transmembrane region" description="Helical" evidence="8">
    <location>
        <begin position="239"/>
        <end position="264"/>
    </location>
</feature>
<keyword evidence="4" id="KW-1003">Cell membrane</keyword>
<dbReference type="RefSeq" id="WP_250859171.1">
    <property type="nucleotide sequence ID" value="NZ_JAGSOJ010000002.1"/>
</dbReference>
<dbReference type="Pfam" id="PF01594">
    <property type="entry name" value="AI-2E_transport"/>
    <property type="match status" value="1"/>
</dbReference>
<protein>
    <submittedName>
        <fullName evidence="9">AI-2E family transporter</fullName>
    </submittedName>
</protein>
<feature type="transmembrane region" description="Helical" evidence="8">
    <location>
        <begin position="169"/>
        <end position="190"/>
    </location>
</feature>